<proteinExistence type="predicted"/>
<gene>
    <name evidence="2" type="ORF">MGWOODY_XGa1279</name>
</gene>
<keyword evidence="1" id="KW-0812">Transmembrane</keyword>
<reference evidence="2" key="1">
    <citation type="submission" date="2015-10" db="EMBL/GenBank/DDBJ databases">
        <authorList>
            <person name="Gilbert D.G."/>
        </authorList>
    </citation>
    <scope>NUCLEOTIDE SEQUENCE</scope>
</reference>
<dbReference type="EMBL" id="CZRL01000092">
    <property type="protein sequence ID" value="CUS52873.1"/>
    <property type="molecule type" value="Genomic_DNA"/>
</dbReference>
<feature type="transmembrane region" description="Helical" evidence="1">
    <location>
        <begin position="12"/>
        <end position="36"/>
    </location>
</feature>
<keyword evidence="1" id="KW-0472">Membrane</keyword>
<evidence type="ECO:0000256" key="1">
    <source>
        <dbReference type="SAM" id="Phobius"/>
    </source>
</evidence>
<organism evidence="2">
    <name type="scientific">hydrothermal vent metagenome</name>
    <dbReference type="NCBI Taxonomy" id="652676"/>
    <lineage>
        <taxon>unclassified sequences</taxon>
        <taxon>metagenomes</taxon>
        <taxon>ecological metagenomes</taxon>
    </lineage>
</organism>
<accession>A0A160TTC7</accession>
<feature type="transmembrane region" description="Helical" evidence="1">
    <location>
        <begin position="48"/>
        <end position="68"/>
    </location>
</feature>
<sequence>MLAFLSFKLARILGVRPVVVNLVLLHLLIGIGLTAYGSIDDAGVGQPTVVGIFTLMYVVLVGGVVGLGRLASRNFFRKPDEWEDV</sequence>
<protein>
    <submittedName>
        <fullName evidence="2">Uncharacterized protein</fullName>
    </submittedName>
</protein>
<name>A0A160TTC7_9ZZZZ</name>
<keyword evidence="1" id="KW-1133">Transmembrane helix</keyword>
<dbReference type="AlphaFoldDB" id="A0A160TTC7"/>
<evidence type="ECO:0000313" key="2">
    <source>
        <dbReference type="EMBL" id="CUS52873.1"/>
    </source>
</evidence>